<dbReference type="RefSeq" id="WP_144855465.1">
    <property type="nucleotide sequence ID" value="NZ_BAAAYT010000002.1"/>
</dbReference>
<keyword evidence="3 7" id="KW-0812">Transmembrane</keyword>
<feature type="domain" description="ABC3 transporter permease C-terminal" evidence="8">
    <location>
        <begin position="268"/>
        <end position="385"/>
    </location>
</feature>
<feature type="domain" description="ABC3 transporter permease C-terminal" evidence="8">
    <location>
        <begin position="716"/>
        <end position="831"/>
    </location>
</feature>
<evidence type="ECO:0000256" key="5">
    <source>
        <dbReference type="ARBA" id="ARBA00023136"/>
    </source>
</evidence>
<evidence type="ECO:0000256" key="6">
    <source>
        <dbReference type="ARBA" id="ARBA00038076"/>
    </source>
</evidence>
<dbReference type="OrthoDB" id="9780560at2"/>
<dbReference type="InterPro" id="IPR003838">
    <property type="entry name" value="ABC3_permease_C"/>
</dbReference>
<gene>
    <name evidence="10" type="ORF">FB557_0623</name>
</gene>
<feature type="transmembrane region" description="Helical" evidence="7">
    <location>
        <begin position="434"/>
        <end position="459"/>
    </location>
</feature>
<comment type="subcellular location">
    <subcellularLocation>
        <location evidence="1">Cell membrane</location>
        <topology evidence="1">Multi-pass membrane protein</topology>
    </subcellularLocation>
</comment>
<dbReference type="Pfam" id="PF02687">
    <property type="entry name" value="FtsX"/>
    <property type="match status" value="2"/>
</dbReference>
<feature type="domain" description="MacB-like periplasmic core" evidence="9">
    <location>
        <begin position="18"/>
        <end position="228"/>
    </location>
</feature>
<keyword evidence="11" id="KW-1185">Reference proteome</keyword>
<dbReference type="EMBL" id="VIUW01000001">
    <property type="protein sequence ID" value="TWD17065.1"/>
    <property type="molecule type" value="Genomic_DNA"/>
</dbReference>
<evidence type="ECO:0000256" key="3">
    <source>
        <dbReference type="ARBA" id="ARBA00022692"/>
    </source>
</evidence>
<dbReference type="GO" id="GO:0022857">
    <property type="term" value="F:transmembrane transporter activity"/>
    <property type="evidence" value="ECO:0007669"/>
    <property type="project" value="TreeGrafter"/>
</dbReference>
<evidence type="ECO:0000256" key="4">
    <source>
        <dbReference type="ARBA" id="ARBA00022989"/>
    </source>
</evidence>
<dbReference type="PANTHER" id="PTHR30572">
    <property type="entry name" value="MEMBRANE COMPONENT OF TRANSPORTER-RELATED"/>
    <property type="match status" value="1"/>
</dbReference>
<feature type="domain" description="MacB-like periplasmic core" evidence="9">
    <location>
        <begin position="488"/>
        <end position="682"/>
    </location>
</feature>
<dbReference type="Proteomes" id="UP000315628">
    <property type="component" value="Unassembled WGS sequence"/>
</dbReference>
<organism evidence="10 11">
    <name type="scientific">Marihabitans asiaticum</name>
    <dbReference type="NCBI Taxonomy" id="415218"/>
    <lineage>
        <taxon>Bacteria</taxon>
        <taxon>Bacillati</taxon>
        <taxon>Actinomycetota</taxon>
        <taxon>Actinomycetes</taxon>
        <taxon>Micrococcales</taxon>
        <taxon>Intrasporangiaceae</taxon>
        <taxon>Marihabitans</taxon>
    </lineage>
</organism>
<proteinExistence type="inferred from homology"/>
<keyword evidence="2" id="KW-1003">Cell membrane</keyword>
<evidence type="ECO:0000259" key="9">
    <source>
        <dbReference type="Pfam" id="PF12704"/>
    </source>
</evidence>
<feature type="transmembrane region" description="Helical" evidence="7">
    <location>
        <begin position="408"/>
        <end position="428"/>
    </location>
</feature>
<reference evidence="10 11" key="1">
    <citation type="submission" date="2019-06" db="EMBL/GenBank/DDBJ databases">
        <title>Sequencing the genomes of 1000 actinobacteria strains.</title>
        <authorList>
            <person name="Klenk H.-P."/>
        </authorList>
    </citation>
    <scope>NUCLEOTIDE SEQUENCE [LARGE SCALE GENOMIC DNA]</scope>
    <source>
        <strain evidence="10 11">DSM 18935</strain>
    </source>
</reference>
<sequence length="839" mass="87905">MLRSTLKSLAARKLRLVMSAMAIVLGVGFVTGSLIFTDTLGRTFDGIVEGTVGDVVVRAEGADFDSSAVIPAEDLAPLEDLDGVERVDGNVDAMGVFVVGENGNVVGGQGAPAMAFNHTDAPNQLGKEVVEYDQGRAPTGEDEVAVDSLTAERAGLALGDTVQMVTAGEYPQLEAELVGTFEFGEGGMAGASITLFDTATAQKYFLGGEDAYTSAWLTTQDGAEQEVADSAAGLVPDGFEARTGKAIADETADQIEEGLSFITTFLLVFAGVALFVGSFLIINTFSILVAQRGRELAMLRAIGASRRQVTMSVLVEALVVGIVGSTLGLALGVLLAMAIQALFGTLGLDLSGTGLVFTPRTVIAAYAVGVLVTLLAAYIPARRAGQVAPVEAMRESSGTSGGHPIRRALEVALLVVGVAVFLAGLFVVEDNQVWWFGAGLVLTLLGTAFLSPIVGLPVIRGLGWLYRKVFGSVGRMAEENAVRAPGRTAATASALMIGMTLVALMGVLSSSASASIDKQIEDTFTADYIYSNAIGQPFSPKVAERAADVDGVRAVSPVRFASVELDGERQFVQAVDPQTFGEVEDIEITEGENTLDPSSVLVGSSQQEGRSIGDTLTVTSGGQSTDLTITGFYDEIAATQNDQLLVSIDALESLGAQAADNWVFVFLDEGADQEAVKADLESVIEGQPLVTLKDQQSYSDEQRASINQLLYLIYALLGLAIVIAILGIVNTLGLSVMERTREIGLLRAVGLSRSQLRRMIRLESITIALLGAVLGIGLGVVGGVAIQRALEEDGITVLSIPWLQLLVFLVLAAVIGVLAALWPAFRASRMDVLQAISTE</sequence>
<dbReference type="InterPro" id="IPR025857">
    <property type="entry name" value="MacB_PCD"/>
</dbReference>
<evidence type="ECO:0000256" key="2">
    <source>
        <dbReference type="ARBA" id="ARBA00022475"/>
    </source>
</evidence>
<dbReference type="PANTHER" id="PTHR30572:SF4">
    <property type="entry name" value="ABC TRANSPORTER PERMEASE YTRF"/>
    <property type="match status" value="1"/>
</dbReference>
<name>A0A560WI29_9MICO</name>
<evidence type="ECO:0000256" key="7">
    <source>
        <dbReference type="SAM" id="Phobius"/>
    </source>
</evidence>
<comment type="similarity">
    <text evidence="6">Belongs to the ABC-4 integral membrane protein family.</text>
</comment>
<feature type="transmembrane region" description="Helical" evidence="7">
    <location>
        <begin position="709"/>
        <end position="737"/>
    </location>
</feature>
<feature type="transmembrane region" description="Helical" evidence="7">
    <location>
        <begin position="802"/>
        <end position="825"/>
    </location>
</feature>
<feature type="transmembrane region" description="Helical" evidence="7">
    <location>
        <begin position="16"/>
        <end position="36"/>
    </location>
</feature>
<evidence type="ECO:0000313" key="11">
    <source>
        <dbReference type="Proteomes" id="UP000315628"/>
    </source>
</evidence>
<dbReference type="Pfam" id="PF12704">
    <property type="entry name" value="MacB_PCD"/>
    <property type="match status" value="2"/>
</dbReference>
<accession>A0A560WI29</accession>
<feature type="transmembrane region" description="Helical" evidence="7">
    <location>
        <begin position="311"/>
        <end position="343"/>
    </location>
</feature>
<keyword evidence="5 7" id="KW-0472">Membrane</keyword>
<feature type="transmembrane region" description="Helical" evidence="7">
    <location>
        <begin position="363"/>
        <end position="381"/>
    </location>
</feature>
<keyword evidence="4 7" id="KW-1133">Transmembrane helix</keyword>
<protein>
    <submittedName>
        <fullName evidence="10">Putative ABC transport system permease protein</fullName>
    </submittedName>
</protein>
<comment type="caution">
    <text evidence="10">The sequence shown here is derived from an EMBL/GenBank/DDBJ whole genome shotgun (WGS) entry which is preliminary data.</text>
</comment>
<dbReference type="AlphaFoldDB" id="A0A560WI29"/>
<evidence type="ECO:0000313" key="10">
    <source>
        <dbReference type="EMBL" id="TWD17065.1"/>
    </source>
</evidence>
<evidence type="ECO:0000256" key="1">
    <source>
        <dbReference type="ARBA" id="ARBA00004651"/>
    </source>
</evidence>
<dbReference type="GO" id="GO:0005886">
    <property type="term" value="C:plasma membrane"/>
    <property type="evidence" value="ECO:0007669"/>
    <property type="project" value="UniProtKB-SubCell"/>
</dbReference>
<dbReference type="InterPro" id="IPR050250">
    <property type="entry name" value="Macrolide_Exporter_MacB"/>
</dbReference>
<feature type="transmembrane region" description="Helical" evidence="7">
    <location>
        <begin position="489"/>
        <end position="508"/>
    </location>
</feature>
<evidence type="ECO:0000259" key="8">
    <source>
        <dbReference type="Pfam" id="PF02687"/>
    </source>
</evidence>
<feature type="transmembrane region" description="Helical" evidence="7">
    <location>
        <begin position="767"/>
        <end position="790"/>
    </location>
</feature>
<feature type="transmembrane region" description="Helical" evidence="7">
    <location>
        <begin position="265"/>
        <end position="290"/>
    </location>
</feature>